<protein>
    <submittedName>
        <fullName evidence="1">Uncharacterized protein</fullName>
    </submittedName>
</protein>
<evidence type="ECO:0000313" key="1">
    <source>
        <dbReference type="EMBL" id="KAK7028343.1"/>
    </source>
</evidence>
<gene>
    <name evidence="1" type="ORF">R3P38DRAFT_3517555</name>
</gene>
<sequence>SLRLRDFYKKAWGKSWPIRQGTIDRSEIGGPSSEDELFGVNMGPVVEDYVCLEGIRTVAKALTLNTDIDDLIVLRVQYRTILDMLTERASQERRHLVVLTGQPGIGKTTFLIYLLLHRLEHRLPTAVQLHQQAFMIFDDCGVSIYNALEFDDDTLQDRLVRCWALSDSNPHSTSPCVAISTVPPLVVITSAPEPSKWKELVKQLGGGGDVMFLPLPTVMEVGAVMSALQLDVSQTLSLVGKWGPSPRTVLQILRDPERVSKFSALAEAAARSLAQPESHQVFFRSDYGLLSTMVGSHLVFVDADGAAPSSYRCRALIPTAFLRKFIDQASLELDARQAYKLYCMLSYHALLRTDAGWPHETATHEKL</sequence>
<dbReference type="SUPFAM" id="SSF52540">
    <property type="entry name" value="P-loop containing nucleoside triphosphate hydrolases"/>
    <property type="match status" value="1"/>
</dbReference>
<accession>A0AAW0BPC4</accession>
<evidence type="ECO:0000313" key="2">
    <source>
        <dbReference type="Proteomes" id="UP001362999"/>
    </source>
</evidence>
<comment type="caution">
    <text evidence="1">The sequence shown here is derived from an EMBL/GenBank/DDBJ whole genome shotgun (WGS) entry which is preliminary data.</text>
</comment>
<reference evidence="1 2" key="1">
    <citation type="journal article" date="2024" name="J Genomics">
        <title>Draft genome sequencing and assembly of Favolaschia claudopus CIRM-BRFM 2984 isolated from oak limbs.</title>
        <authorList>
            <person name="Navarro D."/>
            <person name="Drula E."/>
            <person name="Chaduli D."/>
            <person name="Cazenave R."/>
            <person name="Ahrendt S."/>
            <person name="Wang J."/>
            <person name="Lipzen A."/>
            <person name="Daum C."/>
            <person name="Barry K."/>
            <person name="Grigoriev I.V."/>
            <person name="Favel A."/>
            <person name="Rosso M.N."/>
            <person name="Martin F."/>
        </authorList>
    </citation>
    <scope>NUCLEOTIDE SEQUENCE [LARGE SCALE GENOMIC DNA]</scope>
    <source>
        <strain evidence="1 2">CIRM-BRFM 2984</strain>
    </source>
</reference>
<dbReference type="Proteomes" id="UP001362999">
    <property type="component" value="Unassembled WGS sequence"/>
</dbReference>
<feature type="non-terminal residue" evidence="1">
    <location>
        <position position="1"/>
    </location>
</feature>
<dbReference type="InterPro" id="IPR027417">
    <property type="entry name" value="P-loop_NTPase"/>
</dbReference>
<dbReference type="PANTHER" id="PTHR33129:SF1">
    <property type="entry name" value="ATP-BINDING PROTEIN"/>
    <property type="match status" value="1"/>
</dbReference>
<feature type="non-terminal residue" evidence="1">
    <location>
        <position position="367"/>
    </location>
</feature>
<dbReference type="AlphaFoldDB" id="A0AAW0BPC4"/>
<proteinExistence type="predicted"/>
<name>A0AAW0BPC4_9AGAR</name>
<keyword evidence="2" id="KW-1185">Reference proteome</keyword>
<organism evidence="1 2">
    <name type="scientific">Favolaschia claudopus</name>
    <dbReference type="NCBI Taxonomy" id="2862362"/>
    <lineage>
        <taxon>Eukaryota</taxon>
        <taxon>Fungi</taxon>
        <taxon>Dikarya</taxon>
        <taxon>Basidiomycota</taxon>
        <taxon>Agaricomycotina</taxon>
        <taxon>Agaricomycetes</taxon>
        <taxon>Agaricomycetidae</taxon>
        <taxon>Agaricales</taxon>
        <taxon>Marasmiineae</taxon>
        <taxon>Mycenaceae</taxon>
        <taxon>Favolaschia</taxon>
    </lineage>
</organism>
<dbReference type="InterPro" id="IPR052980">
    <property type="entry name" value="Crinkler_effector"/>
</dbReference>
<dbReference type="PANTHER" id="PTHR33129">
    <property type="entry name" value="PROTEIN KINASE DOMAIN-CONTAINING PROTEIN-RELATED"/>
    <property type="match status" value="1"/>
</dbReference>
<dbReference type="EMBL" id="JAWWNJ010000028">
    <property type="protein sequence ID" value="KAK7028343.1"/>
    <property type="molecule type" value="Genomic_DNA"/>
</dbReference>